<dbReference type="InterPro" id="IPR011611">
    <property type="entry name" value="PfkB_dom"/>
</dbReference>
<reference evidence="4 5" key="1">
    <citation type="journal article" date="2009" name="J. Bacteriol.">
        <title>Genome sequences of three Agrobacterium biovars help elucidate the evolution of multichromosome genomes in bacteria.</title>
        <authorList>
            <person name="Slater S.C."/>
            <person name="Goldman B.S."/>
            <person name="Goodner B."/>
            <person name="Setubal J.C."/>
            <person name="Farrand S.K."/>
            <person name="Nester E.W."/>
            <person name="Burr T.J."/>
            <person name="Banta L."/>
            <person name="Dickerman A.W."/>
            <person name="Paulsen I."/>
            <person name="Otten L."/>
            <person name="Suen G."/>
            <person name="Welch R."/>
            <person name="Almeida N.F."/>
            <person name="Arnold F."/>
            <person name="Burton O.T."/>
            <person name="Du Z."/>
            <person name="Ewing A."/>
            <person name="Godsy E."/>
            <person name="Heisel S."/>
            <person name="Houmiel K.L."/>
            <person name="Jhaveri J."/>
            <person name="Lu J."/>
            <person name="Miller N.M."/>
            <person name="Norton S."/>
            <person name="Chen Q."/>
            <person name="Phoolcharoen W."/>
            <person name="Ohlin V."/>
            <person name="Ondrusek D."/>
            <person name="Pride N."/>
            <person name="Stricklin S.L."/>
            <person name="Sun J."/>
            <person name="Wheeler C."/>
            <person name="Wilson L."/>
            <person name="Zhu H."/>
            <person name="Wood D.W."/>
        </authorList>
    </citation>
    <scope>NUCLEOTIDE SEQUENCE [LARGE SCALE GENOMIC DNA]</scope>
    <source>
        <strain evidence="5">K84 / ATCC BAA-868</strain>
    </source>
</reference>
<organism evidence="4 5">
    <name type="scientific">Rhizobium rhizogenes (strain K84 / ATCC BAA-868)</name>
    <name type="common">Agrobacterium radiobacter</name>
    <dbReference type="NCBI Taxonomy" id="311403"/>
    <lineage>
        <taxon>Bacteria</taxon>
        <taxon>Pseudomonadati</taxon>
        <taxon>Pseudomonadota</taxon>
        <taxon>Alphaproteobacteria</taxon>
        <taxon>Hyphomicrobiales</taxon>
        <taxon>Rhizobiaceae</taxon>
        <taxon>Rhizobium/Agrobacterium group</taxon>
        <taxon>Rhizobium</taxon>
    </lineage>
</organism>
<evidence type="ECO:0000256" key="2">
    <source>
        <dbReference type="ARBA" id="ARBA00022777"/>
    </source>
</evidence>
<dbReference type="GO" id="GO:0005829">
    <property type="term" value="C:cytosol"/>
    <property type="evidence" value="ECO:0007669"/>
    <property type="project" value="TreeGrafter"/>
</dbReference>
<dbReference type="eggNOG" id="COG0524">
    <property type="taxonomic scope" value="Bacteria"/>
</dbReference>
<dbReference type="HOGENOM" id="CLU_027634_4_0_5"/>
<dbReference type="EMBL" id="CP000629">
    <property type="protein sequence ID" value="ACM29523.1"/>
    <property type="molecule type" value="Genomic_DNA"/>
</dbReference>
<dbReference type="PANTHER" id="PTHR10584:SF166">
    <property type="entry name" value="RIBOKINASE"/>
    <property type="match status" value="1"/>
</dbReference>
<keyword evidence="2" id="KW-0418">Kinase</keyword>
<dbReference type="GO" id="GO:0016301">
    <property type="term" value="F:kinase activity"/>
    <property type="evidence" value="ECO:0007669"/>
    <property type="project" value="UniProtKB-KW"/>
</dbReference>
<evidence type="ECO:0000256" key="1">
    <source>
        <dbReference type="ARBA" id="ARBA00022679"/>
    </source>
</evidence>
<name>B9JHY1_RHIR8</name>
<feature type="domain" description="Carbohydrate kinase PfkB" evidence="3">
    <location>
        <begin position="25"/>
        <end position="341"/>
    </location>
</feature>
<evidence type="ECO:0000313" key="5">
    <source>
        <dbReference type="Proteomes" id="UP000001600"/>
    </source>
</evidence>
<dbReference type="AlphaFoldDB" id="B9JHY1"/>
<dbReference type="PROSITE" id="PS00584">
    <property type="entry name" value="PFKB_KINASES_2"/>
    <property type="match status" value="1"/>
</dbReference>
<gene>
    <name evidence="4" type="primary">iolC</name>
    <name evidence="4" type="ordered locus">Arad_8190</name>
</gene>
<dbReference type="STRING" id="311403.Arad_8190"/>
<dbReference type="Proteomes" id="UP000001600">
    <property type="component" value="Chromosome 2"/>
</dbReference>
<dbReference type="Pfam" id="PF00294">
    <property type="entry name" value="PfkB"/>
    <property type="match status" value="1"/>
</dbReference>
<accession>B9JHY1</accession>
<dbReference type="KEGG" id="ara:Arad_8190"/>
<keyword evidence="1" id="KW-0808">Transferase</keyword>
<dbReference type="Gene3D" id="3.40.1190.20">
    <property type="match status" value="1"/>
</dbReference>
<protein>
    <submittedName>
        <fullName evidence="4">Myo-inositol catabolism</fullName>
    </submittedName>
</protein>
<evidence type="ECO:0000313" key="4">
    <source>
        <dbReference type="EMBL" id="ACM29523.1"/>
    </source>
</evidence>
<evidence type="ECO:0000259" key="3">
    <source>
        <dbReference type="Pfam" id="PF00294"/>
    </source>
</evidence>
<proteinExistence type="predicted"/>
<dbReference type="SUPFAM" id="SSF53613">
    <property type="entry name" value="Ribokinase-like"/>
    <property type="match status" value="1"/>
</dbReference>
<sequence length="359" mass="37301">MERGRWLMRTGEEVRGSEKQKTGGIVCAGNFIVDRVHTLSYWPKQGNLAHILHQDLGVGGGAANVVTDLASLGFPGKLAAAGCIGADIDGEIVKSRLVAAGINVGGLTVLADRATAHTHVMNVPGQNRTFFYHGGANDAVTDGLVSPATFANAGYRLFYLGYLMLLPGLDRLDADGRSGASRLLEAAQGAGLTTCVDFVSSEDTEFAAKVGAALPYCDFLVINEMEAGRATGVTVRDAKGDLIEAELLTAGERLLAAGVVKGAVIHAPEICFWFAPGALPVVIRSRPVDPSDIVSTVGAGDAFCAAVLYGLHENWPVERICAVAHGAAARCLGGATATDGIPDMAVLLEDMKETTPVSG</sequence>
<dbReference type="InterPro" id="IPR002173">
    <property type="entry name" value="Carboh/pur_kinase_PfkB_CS"/>
</dbReference>
<dbReference type="PANTHER" id="PTHR10584">
    <property type="entry name" value="SUGAR KINASE"/>
    <property type="match status" value="1"/>
</dbReference>
<dbReference type="InterPro" id="IPR029056">
    <property type="entry name" value="Ribokinase-like"/>
</dbReference>